<evidence type="ECO:0000313" key="1">
    <source>
        <dbReference type="EMBL" id="MPN50112.1"/>
    </source>
</evidence>
<dbReference type="AlphaFoldDB" id="A0A645IGZ2"/>
<dbReference type="EMBL" id="VSSQ01113975">
    <property type="protein sequence ID" value="MPN50112.1"/>
    <property type="molecule type" value="Genomic_DNA"/>
</dbReference>
<protein>
    <submittedName>
        <fullName evidence="1">Uncharacterized protein</fullName>
    </submittedName>
</protein>
<proteinExistence type="predicted"/>
<organism evidence="1">
    <name type="scientific">bioreactor metagenome</name>
    <dbReference type="NCBI Taxonomy" id="1076179"/>
    <lineage>
        <taxon>unclassified sequences</taxon>
        <taxon>metagenomes</taxon>
        <taxon>ecological metagenomes</taxon>
    </lineage>
</organism>
<reference evidence="1" key="1">
    <citation type="submission" date="2019-08" db="EMBL/GenBank/DDBJ databases">
        <authorList>
            <person name="Kucharzyk K."/>
            <person name="Murdoch R.W."/>
            <person name="Higgins S."/>
            <person name="Loffler F."/>
        </authorList>
    </citation>
    <scope>NUCLEOTIDE SEQUENCE</scope>
</reference>
<comment type="caution">
    <text evidence="1">The sequence shown here is derived from an EMBL/GenBank/DDBJ whole genome shotgun (WGS) entry which is preliminary data.</text>
</comment>
<sequence>MFQYSLPVILAGIEHQSSFIAIAALIEVKQRRSRRNIQYFGQIIIGIDRVHLGEIHIDLHAAIISEKVEYGLLKVLKAIVFILYQALVDGIYTVDSRYAVCINHSVHRNDLGPFL</sequence>
<accession>A0A645IGZ2</accession>
<gene>
    <name evidence="1" type="ORF">SDC9_197738</name>
</gene>
<name>A0A645IGZ2_9ZZZZ</name>